<sequence>MSIAVTTPVRPDDSGLRGVGFLLVAVCLFATMDACAKYLVLRYPIPEVIWVRYSVHTVLMLALFWPKMRGRLMRTTRPGLQIVRSVLLLVTTALFFSAVFYLPIADASAIAFVAPLIVVGLSVVILKEKVGVRRWAAVAVGFAGALVIIRPGLGAMHPAALLVLMMAVTHALYQITTRMLAGENPVTTLFYTAIVGSLAMSGAMPFYWVTPSLVDGGLMILLGVLGGVGHFLLIKAFQVSMASTLAPFMYLQLIAATIAGYIVFGDFPDQWTILGAAIVAFAGIYIGYRERVRRTPAKA</sequence>
<dbReference type="OrthoDB" id="9807937at2"/>
<keyword evidence="1" id="KW-0812">Transmembrane</keyword>
<feature type="domain" description="EamA" evidence="2">
    <location>
        <begin position="17"/>
        <end position="149"/>
    </location>
</feature>
<keyword evidence="1" id="KW-1133">Transmembrane helix</keyword>
<feature type="transmembrane region" description="Helical" evidence="1">
    <location>
        <begin position="188"/>
        <end position="210"/>
    </location>
</feature>
<dbReference type="EMBL" id="FWFR01000002">
    <property type="protein sequence ID" value="SLN57354.1"/>
    <property type="molecule type" value="Genomic_DNA"/>
</dbReference>
<feature type="transmembrane region" description="Helical" evidence="1">
    <location>
        <begin position="159"/>
        <end position="176"/>
    </location>
</feature>
<feature type="transmembrane region" description="Helical" evidence="1">
    <location>
        <begin position="216"/>
        <end position="233"/>
    </location>
</feature>
<accession>A0A1Y5T711</accession>
<dbReference type="InParanoid" id="A0A1Y5T711"/>
<feature type="domain" description="EamA" evidence="2">
    <location>
        <begin position="159"/>
        <end position="285"/>
    </location>
</feature>
<dbReference type="PANTHER" id="PTHR22911">
    <property type="entry name" value="ACYL-MALONYL CONDENSING ENZYME-RELATED"/>
    <property type="match status" value="1"/>
</dbReference>
<evidence type="ECO:0000313" key="3">
    <source>
        <dbReference type="EMBL" id="SLN57354.1"/>
    </source>
</evidence>
<dbReference type="SUPFAM" id="SSF103481">
    <property type="entry name" value="Multidrug resistance efflux transporter EmrE"/>
    <property type="match status" value="2"/>
</dbReference>
<organism evidence="3 4">
    <name type="scientific">Oceanibacterium hippocampi</name>
    <dbReference type="NCBI Taxonomy" id="745714"/>
    <lineage>
        <taxon>Bacteria</taxon>
        <taxon>Pseudomonadati</taxon>
        <taxon>Pseudomonadota</taxon>
        <taxon>Alphaproteobacteria</taxon>
        <taxon>Sneathiellales</taxon>
        <taxon>Sneathiellaceae</taxon>
        <taxon>Oceanibacterium</taxon>
    </lineage>
</organism>
<feature type="transmembrane region" description="Helical" evidence="1">
    <location>
        <begin position="86"/>
        <end position="103"/>
    </location>
</feature>
<dbReference type="AlphaFoldDB" id="A0A1Y5T711"/>
<feature type="transmembrane region" description="Helical" evidence="1">
    <location>
        <begin position="109"/>
        <end position="126"/>
    </location>
</feature>
<protein>
    <submittedName>
        <fullName evidence="3">Riboflavin transporter</fullName>
    </submittedName>
</protein>
<keyword evidence="4" id="KW-1185">Reference proteome</keyword>
<evidence type="ECO:0000259" key="2">
    <source>
        <dbReference type="Pfam" id="PF00892"/>
    </source>
</evidence>
<dbReference type="Proteomes" id="UP000193200">
    <property type="component" value="Unassembled WGS sequence"/>
</dbReference>
<dbReference type="PANTHER" id="PTHR22911:SF103">
    <property type="entry name" value="BLR2811 PROTEIN"/>
    <property type="match status" value="1"/>
</dbReference>
<dbReference type="InterPro" id="IPR037185">
    <property type="entry name" value="EmrE-like"/>
</dbReference>
<feature type="transmembrane region" description="Helical" evidence="1">
    <location>
        <begin position="47"/>
        <end position="65"/>
    </location>
</feature>
<evidence type="ECO:0000313" key="4">
    <source>
        <dbReference type="Proteomes" id="UP000193200"/>
    </source>
</evidence>
<feature type="transmembrane region" description="Helical" evidence="1">
    <location>
        <begin position="270"/>
        <end position="288"/>
    </location>
</feature>
<feature type="transmembrane region" description="Helical" evidence="1">
    <location>
        <begin position="245"/>
        <end position="264"/>
    </location>
</feature>
<proteinExistence type="predicted"/>
<name>A0A1Y5T711_9PROT</name>
<evidence type="ECO:0000256" key="1">
    <source>
        <dbReference type="SAM" id="Phobius"/>
    </source>
</evidence>
<feature type="transmembrane region" description="Helical" evidence="1">
    <location>
        <begin position="135"/>
        <end position="153"/>
    </location>
</feature>
<reference evidence="3 4" key="1">
    <citation type="submission" date="2017-03" db="EMBL/GenBank/DDBJ databases">
        <authorList>
            <person name="Afonso C.L."/>
            <person name="Miller P.J."/>
            <person name="Scott M.A."/>
            <person name="Spackman E."/>
            <person name="Goraichik I."/>
            <person name="Dimitrov K.M."/>
            <person name="Suarez D.L."/>
            <person name="Swayne D.E."/>
        </authorList>
    </citation>
    <scope>NUCLEOTIDE SEQUENCE [LARGE SCALE GENOMIC DNA]</scope>
    <source>
        <strain evidence="3 4">CECT 7691</strain>
    </source>
</reference>
<dbReference type="InterPro" id="IPR000620">
    <property type="entry name" value="EamA_dom"/>
</dbReference>
<dbReference type="Pfam" id="PF00892">
    <property type="entry name" value="EamA"/>
    <property type="match status" value="2"/>
</dbReference>
<feature type="transmembrane region" description="Helical" evidence="1">
    <location>
        <begin position="21"/>
        <end position="41"/>
    </location>
</feature>
<keyword evidence="1" id="KW-0472">Membrane</keyword>
<gene>
    <name evidence="3" type="primary">ribN_2</name>
    <name evidence="3" type="ORF">OCH7691_02505</name>
</gene>
<dbReference type="RefSeq" id="WP_085883851.1">
    <property type="nucleotide sequence ID" value="NZ_FWFR01000002.1"/>
</dbReference>
<dbReference type="GO" id="GO:0016020">
    <property type="term" value="C:membrane"/>
    <property type="evidence" value="ECO:0007669"/>
    <property type="project" value="InterPro"/>
</dbReference>